<dbReference type="EMBL" id="CAJOBA010006405">
    <property type="protein sequence ID" value="CAF3771805.1"/>
    <property type="molecule type" value="Genomic_DNA"/>
</dbReference>
<evidence type="ECO:0000256" key="1">
    <source>
        <dbReference type="ARBA" id="ARBA00022723"/>
    </source>
</evidence>
<name>A0A814W173_9BILA</name>
<keyword evidence="3 5" id="KW-0863">Zinc-finger</keyword>
<proteinExistence type="predicted"/>
<dbReference type="Pfam" id="PF12756">
    <property type="entry name" value="zf-C2H2_2"/>
    <property type="match status" value="1"/>
</dbReference>
<sequence>MATLIHEPKPPPYSYSPSYPFSNGIMADMTQQTNESNNSYPSEKPTNVIQQISEQNQYGDGRYSNRRAPRPKQPKSLLECPHCSRELNSIEALKQHQLAKGHLFDCLECSASFHTADGLLQHQEAKNHDESHYTCAFCNAVFNSPHALQQHHSAKHHTNIPDEEEEDDTTRAILGGVRLIASLYKALTKK</sequence>
<evidence type="ECO:0000313" key="8">
    <source>
        <dbReference type="EMBL" id="CAF1002437.1"/>
    </source>
</evidence>
<organism evidence="9 12">
    <name type="scientific">Didymodactylos carnosus</name>
    <dbReference type="NCBI Taxonomy" id="1234261"/>
    <lineage>
        <taxon>Eukaryota</taxon>
        <taxon>Metazoa</taxon>
        <taxon>Spiralia</taxon>
        <taxon>Gnathifera</taxon>
        <taxon>Rotifera</taxon>
        <taxon>Eurotatoria</taxon>
        <taxon>Bdelloidea</taxon>
        <taxon>Philodinida</taxon>
        <taxon>Philodinidae</taxon>
        <taxon>Didymodactylos</taxon>
    </lineage>
</organism>
<dbReference type="SUPFAM" id="SSF57667">
    <property type="entry name" value="beta-beta-alpha zinc fingers"/>
    <property type="match status" value="1"/>
</dbReference>
<gene>
    <name evidence="9" type="ORF">GPM918_LOCUS23434</name>
    <name evidence="8" type="ORF">OVA965_LOCUS14627</name>
    <name evidence="11" type="ORF">SRO942_LOCUS23433</name>
    <name evidence="10" type="ORF">TMI583_LOCUS14631</name>
</gene>
<feature type="domain" description="C2H2-type" evidence="7">
    <location>
        <begin position="104"/>
        <end position="133"/>
    </location>
</feature>
<dbReference type="Proteomes" id="UP000681722">
    <property type="component" value="Unassembled WGS sequence"/>
</dbReference>
<dbReference type="InterPro" id="IPR041661">
    <property type="entry name" value="ZN622/Rei1/Reh1_Znf-C2H2"/>
</dbReference>
<feature type="region of interest" description="Disordered" evidence="6">
    <location>
        <begin position="1"/>
        <end position="77"/>
    </location>
</feature>
<feature type="compositionally biased region" description="Polar residues" evidence="6">
    <location>
        <begin position="29"/>
        <end position="58"/>
    </location>
</feature>
<evidence type="ECO:0000256" key="4">
    <source>
        <dbReference type="ARBA" id="ARBA00022833"/>
    </source>
</evidence>
<dbReference type="Proteomes" id="UP000663829">
    <property type="component" value="Unassembled WGS sequence"/>
</dbReference>
<dbReference type="EMBL" id="CAJNOQ010008370">
    <property type="protein sequence ID" value="CAF1195417.1"/>
    <property type="molecule type" value="Genomic_DNA"/>
</dbReference>
<feature type="compositionally biased region" description="Basic residues" evidence="6">
    <location>
        <begin position="64"/>
        <end position="73"/>
    </location>
</feature>
<protein>
    <recommendedName>
        <fullName evidence="7">C2H2-type domain-containing protein</fullName>
    </recommendedName>
</protein>
<evidence type="ECO:0000313" key="10">
    <source>
        <dbReference type="EMBL" id="CAF3771805.1"/>
    </source>
</evidence>
<dbReference type="AlphaFoldDB" id="A0A814W173"/>
<accession>A0A814W173</accession>
<reference evidence="9" key="1">
    <citation type="submission" date="2021-02" db="EMBL/GenBank/DDBJ databases">
        <authorList>
            <person name="Nowell W R."/>
        </authorList>
    </citation>
    <scope>NUCLEOTIDE SEQUENCE</scope>
</reference>
<dbReference type="PROSITE" id="PS00028">
    <property type="entry name" value="ZINC_FINGER_C2H2_1"/>
    <property type="match status" value="2"/>
</dbReference>
<keyword evidence="2" id="KW-0677">Repeat</keyword>
<evidence type="ECO:0000313" key="9">
    <source>
        <dbReference type="EMBL" id="CAF1195417.1"/>
    </source>
</evidence>
<dbReference type="GO" id="GO:0008270">
    <property type="term" value="F:zinc ion binding"/>
    <property type="evidence" value="ECO:0007669"/>
    <property type="project" value="UniProtKB-KW"/>
</dbReference>
<keyword evidence="4" id="KW-0862">Zinc</keyword>
<evidence type="ECO:0000259" key="7">
    <source>
        <dbReference type="PROSITE" id="PS50157"/>
    </source>
</evidence>
<dbReference type="Gene3D" id="3.30.160.60">
    <property type="entry name" value="Classic Zinc Finger"/>
    <property type="match status" value="1"/>
</dbReference>
<dbReference type="InterPro" id="IPR036236">
    <property type="entry name" value="Znf_C2H2_sf"/>
</dbReference>
<comment type="caution">
    <text evidence="9">The sequence shown here is derived from an EMBL/GenBank/DDBJ whole genome shotgun (WGS) entry which is preliminary data.</text>
</comment>
<dbReference type="SMART" id="SM00355">
    <property type="entry name" value="ZnF_C2H2"/>
    <property type="match status" value="3"/>
</dbReference>
<evidence type="ECO:0000256" key="2">
    <source>
        <dbReference type="ARBA" id="ARBA00022737"/>
    </source>
</evidence>
<dbReference type="PROSITE" id="PS50157">
    <property type="entry name" value="ZINC_FINGER_C2H2_2"/>
    <property type="match status" value="2"/>
</dbReference>
<dbReference type="InterPro" id="IPR013087">
    <property type="entry name" value="Znf_C2H2_type"/>
</dbReference>
<evidence type="ECO:0000256" key="5">
    <source>
        <dbReference type="PROSITE-ProRule" id="PRU00042"/>
    </source>
</evidence>
<dbReference type="EMBL" id="CAJNOK010006397">
    <property type="protein sequence ID" value="CAF1002437.1"/>
    <property type="molecule type" value="Genomic_DNA"/>
</dbReference>
<dbReference type="Proteomes" id="UP000682733">
    <property type="component" value="Unassembled WGS sequence"/>
</dbReference>
<dbReference type="PANTHER" id="PTHR24409">
    <property type="entry name" value="ZINC FINGER PROTEIN 142"/>
    <property type="match status" value="1"/>
</dbReference>
<dbReference type="EMBL" id="CAJOBC010008371">
    <property type="protein sequence ID" value="CAF3959850.1"/>
    <property type="molecule type" value="Genomic_DNA"/>
</dbReference>
<feature type="domain" description="C2H2-type" evidence="7">
    <location>
        <begin position="133"/>
        <end position="161"/>
    </location>
</feature>
<evidence type="ECO:0000313" key="12">
    <source>
        <dbReference type="Proteomes" id="UP000663829"/>
    </source>
</evidence>
<evidence type="ECO:0000256" key="6">
    <source>
        <dbReference type="SAM" id="MobiDB-lite"/>
    </source>
</evidence>
<evidence type="ECO:0000313" key="11">
    <source>
        <dbReference type="EMBL" id="CAF3959850.1"/>
    </source>
</evidence>
<keyword evidence="12" id="KW-1185">Reference proteome</keyword>
<keyword evidence="1" id="KW-0479">Metal-binding</keyword>
<evidence type="ECO:0000256" key="3">
    <source>
        <dbReference type="ARBA" id="ARBA00022771"/>
    </source>
</evidence>
<dbReference type="Proteomes" id="UP000677228">
    <property type="component" value="Unassembled WGS sequence"/>
</dbReference>